<dbReference type="InterPro" id="IPR038078">
    <property type="entry name" value="PhoU-like_sf"/>
</dbReference>
<accession>A0A7C3N855</accession>
<dbReference type="GO" id="GO:0005436">
    <property type="term" value="F:sodium:phosphate symporter activity"/>
    <property type="evidence" value="ECO:0007669"/>
    <property type="project" value="InterPro"/>
</dbReference>
<organism evidence="8">
    <name type="scientific">candidate division WOR-3 bacterium</name>
    <dbReference type="NCBI Taxonomy" id="2052148"/>
    <lineage>
        <taxon>Bacteria</taxon>
        <taxon>Bacteria division WOR-3</taxon>
    </lineage>
</organism>
<dbReference type="EMBL" id="DSTT01000001">
    <property type="protein sequence ID" value="HFK23145.1"/>
    <property type="molecule type" value="Genomic_DNA"/>
</dbReference>
<proteinExistence type="predicted"/>
<dbReference type="Pfam" id="PF01895">
    <property type="entry name" value="PhoU"/>
    <property type="match status" value="2"/>
</dbReference>
<sequence length="675" mass="76211">MKRSFLFLIFVFSFIFLFPYEIKVEKNKFDCSTNSILKEPLKLNLYIEKNDSVEEKGFLVVFEKVYGDISVEEESLHFQDGKVIVHPKVGKKMGTNILRANIFYNGYQVDKCDFKVVGLNWLEIIVTLLGGLGLFLFGMKFMSDSLQNFAGERMKYFITKMTKNTFFGVLTGGLVTSFIQSSSATTVIVVGLVNAGIMTLTQSIGVIMGANIGTTMTAQLIAFKLESLSLPAITIGVLMILFGSRKVKITGETILGFGLLFYGISLMSSSISPLKESHKLVEFMTKFDNSPILSMLTGMLITMIIQSSSATVGLTMVLAVQGLIGINTAVPLVLGENIGTTITALLASISSNINGKRAAIIHSLFNVIGVSYMMLGIYFVKINGVPLYYRFLEFITPGNNLSGENVQRYIANSHTFFNVFNTILFLPFAKVLENMSRFIIRDKKEVKDNFFAPKYLDRNLLLNPHLALYNVKKEMMEMIDVASNSIDLATKTLVEKNFDNVELIKKLEMKTDILQNEITNYLISISKEDLTDQEFSQIPVLIHCINDIERIGDHSINILEFATMIKDNRIELTKKAYDEINSMHEILQKMMREAYFAIEDLSVERINEIFILEDKLNDFEKRYNRAHLLRISDKLCSSESAAIFTDILTSYERCGDHVTNISEAIKNKFQWSKND</sequence>
<protein>
    <submittedName>
        <fullName evidence="8">Na/Pi cotransporter family protein</fullName>
    </submittedName>
</protein>
<dbReference type="PANTHER" id="PTHR10010:SF46">
    <property type="entry name" value="SODIUM-DEPENDENT PHOSPHATE TRANSPORT PROTEIN 2B"/>
    <property type="match status" value="1"/>
</dbReference>
<feature type="transmembrane region" description="Helical" evidence="6">
    <location>
        <begin position="187"/>
        <end position="209"/>
    </location>
</feature>
<feature type="transmembrane region" description="Helical" evidence="6">
    <location>
        <begin position="164"/>
        <end position="181"/>
    </location>
</feature>
<evidence type="ECO:0000256" key="1">
    <source>
        <dbReference type="ARBA" id="ARBA00004651"/>
    </source>
</evidence>
<name>A0A7C3N855_UNCW3</name>
<evidence type="ECO:0000256" key="4">
    <source>
        <dbReference type="ARBA" id="ARBA00022989"/>
    </source>
</evidence>
<dbReference type="GO" id="GO:0005886">
    <property type="term" value="C:plasma membrane"/>
    <property type="evidence" value="ECO:0007669"/>
    <property type="project" value="UniProtKB-SubCell"/>
</dbReference>
<feature type="transmembrane region" description="Helical" evidence="6">
    <location>
        <begin position="295"/>
        <end position="318"/>
    </location>
</feature>
<feature type="transmembrane region" description="Helical" evidence="6">
    <location>
        <begin position="221"/>
        <end position="242"/>
    </location>
</feature>
<feature type="transmembrane region" description="Helical" evidence="6">
    <location>
        <begin position="254"/>
        <end position="274"/>
    </location>
</feature>
<dbReference type="AlphaFoldDB" id="A0A7C3N855"/>
<keyword evidence="4 6" id="KW-1133">Transmembrane helix</keyword>
<evidence type="ECO:0000256" key="2">
    <source>
        <dbReference type="ARBA" id="ARBA00022475"/>
    </source>
</evidence>
<feature type="transmembrane region" description="Helical" evidence="6">
    <location>
        <begin position="324"/>
        <end position="347"/>
    </location>
</feature>
<keyword evidence="3 6" id="KW-0812">Transmembrane</keyword>
<dbReference type="InterPro" id="IPR003841">
    <property type="entry name" value="Na/Pi_transpt"/>
</dbReference>
<dbReference type="SUPFAM" id="SSF109755">
    <property type="entry name" value="PhoU-like"/>
    <property type="match status" value="1"/>
</dbReference>
<feature type="domain" description="PhoU" evidence="7">
    <location>
        <begin position="580"/>
        <end position="665"/>
    </location>
</feature>
<keyword evidence="5 6" id="KW-0472">Membrane</keyword>
<dbReference type="InterPro" id="IPR026022">
    <property type="entry name" value="PhoU_dom"/>
</dbReference>
<dbReference type="Pfam" id="PF02690">
    <property type="entry name" value="Na_Pi_cotrans"/>
    <property type="match status" value="1"/>
</dbReference>
<dbReference type="PANTHER" id="PTHR10010">
    <property type="entry name" value="SOLUTE CARRIER FAMILY 34 SODIUM PHOSPHATE , MEMBER 2-RELATED"/>
    <property type="match status" value="1"/>
</dbReference>
<evidence type="ECO:0000256" key="6">
    <source>
        <dbReference type="SAM" id="Phobius"/>
    </source>
</evidence>
<dbReference type="GO" id="GO:0044341">
    <property type="term" value="P:sodium-dependent phosphate transport"/>
    <property type="evidence" value="ECO:0007669"/>
    <property type="project" value="InterPro"/>
</dbReference>
<dbReference type="Gene3D" id="1.20.58.220">
    <property type="entry name" value="Phosphate transport system protein phou homolog 2, domain 2"/>
    <property type="match status" value="1"/>
</dbReference>
<reference evidence="8" key="1">
    <citation type="journal article" date="2020" name="mSystems">
        <title>Genome- and Community-Level Interaction Insights into Carbon Utilization and Element Cycling Functions of Hydrothermarchaeota in Hydrothermal Sediment.</title>
        <authorList>
            <person name="Zhou Z."/>
            <person name="Liu Y."/>
            <person name="Xu W."/>
            <person name="Pan J."/>
            <person name="Luo Z.H."/>
            <person name="Li M."/>
        </authorList>
    </citation>
    <scope>NUCLEOTIDE SEQUENCE [LARGE SCALE GENOMIC DNA]</scope>
    <source>
        <strain evidence="8">SpSt-464</strain>
    </source>
</reference>
<dbReference type="InterPro" id="IPR004633">
    <property type="entry name" value="NaPi_cotrn-rel/YqeW-like"/>
</dbReference>
<dbReference type="NCBIfam" id="NF037997">
    <property type="entry name" value="Na_Pi_symport"/>
    <property type="match status" value="1"/>
</dbReference>
<evidence type="ECO:0000256" key="5">
    <source>
        <dbReference type="ARBA" id="ARBA00023136"/>
    </source>
</evidence>
<evidence type="ECO:0000259" key="7">
    <source>
        <dbReference type="Pfam" id="PF01895"/>
    </source>
</evidence>
<comment type="caution">
    <text evidence="8">The sequence shown here is derived from an EMBL/GenBank/DDBJ whole genome shotgun (WGS) entry which is preliminary data.</text>
</comment>
<keyword evidence="2" id="KW-1003">Cell membrane</keyword>
<feature type="domain" description="PhoU" evidence="7">
    <location>
        <begin position="476"/>
        <end position="561"/>
    </location>
</feature>
<feature type="transmembrane region" description="Helical" evidence="6">
    <location>
        <begin position="121"/>
        <end position="143"/>
    </location>
</feature>
<dbReference type="NCBIfam" id="TIGR00704">
    <property type="entry name" value="NaPi_cotrn_rel"/>
    <property type="match status" value="1"/>
</dbReference>
<evidence type="ECO:0000256" key="3">
    <source>
        <dbReference type="ARBA" id="ARBA00022692"/>
    </source>
</evidence>
<comment type="subcellular location">
    <subcellularLocation>
        <location evidence="1">Cell membrane</location>
        <topology evidence="1">Multi-pass membrane protein</topology>
    </subcellularLocation>
</comment>
<evidence type="ECO:0000313" key="8">
    <source>
        <dbReference type="EMBL" id="HFK23145.1"/>
    </source>
</evidence>
<feature type="transmembrane region" description="Helical" evidence="6">
    <location>
        <begin position="359"/>
        <end position="380"/>
    </location>
</feature>
<gene>
    <name evidence="8" type="ORF">ENS15_00610</name>
</gene>